<evidence type="ECO:0000256" key="6">
    <source>
        <dbReference type="ARBA" id="ARBA00022801"/>
    </source>
</evidence>
<keyword evidence="10" id="KW-1185">Reference proteome</keyword>
<keyword evidence="6" id="KW-0378">Hydrolase</keyword>
<sequence length="232" mass="26814">MDKSELVSNKEAISAETLTELEEKKYQDICEQFGFIRRVRGDGNCFYRAFCFSLVESLLHSTSTIKRFQHTLLRTHKVLMTAGFDEYVLKKLSNNFNSVLEQLETDACEETLLGLFNDQPTSDSMVQYLRLLTSAHLQSRADFFQHFVEAPSLKFYCTQVVELMAMECNHVEILALSEELDISLCIIAIEGSDEHLTYHTIPDGCQPSLYLLYKNFHYDILYKHREEEPVLG</sequence>
<evidence type="ECO:0000256" key="3">
    <source>
        <dbReference type="ARBA" id="ARBA00012759"/>
    </source>
</evidence>
<organism evidence="9 10">
    <name type="scientific">Bagarius yarrelli</name>
    <name type="common">Goonch</name>
    <name type="synonym">Bagrus yarrelli</name>
    <dbReference type="NCBI Taxonomy" id="175774"/>
    <lineage>
        <taxon>Eukaryota</taxon>
        <taxon>Metazoa</taxon>
        <taxon>Chordata</taxon>
        <taxon>Craniata</taxon>
        <taxon>Vertebrata</taxon>
        <taxon>Euteleostomi</taxon>
        <taxon>Actinopterygii</taxon>
        <taxon>Neopterygii</taxon>
        <taxon>Teleostei</taxon>
        <taxon>Ostariophysi</taxon>
        <taxon>Siluriformes</taxon>
        <taxon>Sisoridae</taxon>
        <taxon>Sisorinae</taxon>
        <taxon>Bagarius</taxon>
    </lineage>
</organism>
<evidence type="ECO:0000256" key="5">
    <source>
        <dbReference type="ARBA" id="ARBA00022786"/>
    </source>
</evidence>
<proteinExistence type="inferred from homology"/>
<protein>
    <recommendedName>
        <fullName evidence="3">ubiquitinyl hydrolase 1</fullName>
        <ecNumber evidence="3">3.4.19.12</ecNumber>
    </recommendedName>
</protein>
<dbReference type="PANTHER" id="PTHR12931">
    <property type="entry name" value="UBIQUITIN THIOLESTERASE PROTEIN OTUB"/>
    <property type="match status" value="1"/>
</dbReference>
<dbReference type="GO" id="GO:0005634">
    <property type="term" value="C:nucleus"/>
    <property type="evidence" value="ECO:0007669"/>
    <property type="project" value="TreeGrafter"/>
</dbReference>
<feature type="domain" description="OTU" evidence="8">
    <location>
        <begin position="34"/>
        <end position="224"/>
    </location>
</feature>
<comment type="caution">
    <text evidence="9">The sequence shown here is derived from an EMBL/GenBank/DDBJ whole genome shotgun (WGS) entry which is preliminary data.</text>
</comment>
<dbReference type="InterPro" id="IPR003323">
    <property type="entry name" value="OTU_dom"/>
</dbReference>
<keyword evidence="7" id="KW-0788">Thiol protease</keyword>
<evidence type="ECO:0000256" key="2">
    <source>
        <dbReference type="ARBA" id="ARBA00006579"/>
    </source>
</evidence>
<dbReference type="GO" id="GO:2000780">
    <property type="term" value="P:negative regulation of double-strand break repair"/>
    <property type="evidence" value="ECO:0007669"/>
    <property type="project" value="TreeGrafter"/>
</dbReference>
<evidence type="ECO:0000313" key="9">
    <source>
        <dbReference type="EMBL" id="TSM77357.1"/>
    </source>
</evidence>
<evidence type="ECO:0000256" key="7">
    <source>
        <dbReference type="ARBA" id="ARBA00022807"/>
    </source>
</evidence>
<dbReference type="FunFam" id="1.20.1300.20:FF:000001">
    <property type="entry name" value="Ubiquitin thioesterase OTUB1"/>
    <property type="match status" value="1"/>
</dbReference>
<accession>A0A556U510</accession>
<dbReference type="GO" id="GO:0006508">
    <property type="term" value="P:proteolysis"/>
    <property type="evidence" value="ECO:0007669"/>
    <property type="project" value="UniProtKB-KW"/>
</dbReference>
<evidence type="ECO:0000259" key="8">
    <source>
        <dbReference type="PROSITE" id="PS50802"/>
    </source>
</evidence>
<dbReference type="AlphaFoldDB" id="A0A556U510"/>
<dbReference type="GO" id="GO:0004843">
    <property type="term" value="F:cysteine-type deubiquitinase activity"/>
    <property type="evidence" value="ECO:0007669"/>
    <property type="project" value="UniProtKB-EC"/>
</dbReference>
<dbReference type="Gene3D" id="3.30.200.60">
    <property type="entry name" value="Peptidase C65 Otubain, subdomain 1"/>
    <property type="match status" value="1"/>
</dbReference>
<dbReference type="InterPro" id="IPR038765">
    <property type="entry name" value="Papain-like_cys_pep_sf"/>
</dbReference>
<dbReference type="InterPro" id="IPR019400">
    <property type="entry name" value="Peptidase_C65_otubain"/>
</dbReference>
<dbReference type="GO" id="GO:0043130">
    <property type="term" value="F:ubiquitin binding"/>
    <property type="evidence" value="ECO:0007669"/>
    <property type="project" value="TreeGrafter"/>
</dbReference>
<dbReference type="Proteomes" id="UP000319801">
    <property type="component" value="Unassembled WGS sequence"/>
</dbReference>
<dbReference type="EMBL" id="VCAZ01000049">
    <property type="protein sequence ID" value="TSM77357.1"/>
    <property type="molecule type" value="Genomic_DNA"/>
</dbReference>
<evidence type="ECO:0000256" key="1">
    <source>
        <dbReference type="ARBA" id="ARBA00000707"/>
    </source>
</evidence>
<dbReference type="EC" id="3.4.19.12" evidence="3"/>
<keyword evidence="5" id="KW-0833">Ubl conjugation pathway</keyword>
<dbReference type="OrthoDB" id="18915at2759"/>
<dbReference type="SUPFAM" id="SSF54001">
    <property type="entry name" value="Cysteine proteinases"/>
    <property type="match status" value="1"/>
</dbReference>
<evidence type="ECO:0000313" key="10">
    <source>
        <dbReference type="Proteomes" id="UP000319801"/>
    </source>
</evidence>
<dbReference type="Pfam" id="PF10275">
    <property type="entry name" value="Peptidase_C65"/>
    <property type="match status" value="1"/>
</dbReference>
<dbReference type="PROSITE" id="PS50802">
    <property type="entry name" value="OTU"/>
    <property type="match status" value="1"/>
</dbReference>
<evidence type="ECO:0000256" key="4">
    <source>
        <dbReference type="ARBA" id="ARBA00022670"/>
    </source>
</evidence>
<dbReference type="InterPro" id="IPR042468">
    <property type="entry name" value="Peptidase_C65_otubain_sub1"/>
</dbReference>
<reference evidence="9 10" key="1">
    <citation type="journal article" date="2019" name="Genome Biol. Evol.">
        <title>Whole-Genome Sequencing of the Giant Devil Catfish, Bagarius yarrelli.</title>
        <authorList>
            <person name="Jiang W."/>
            <person name="Lv Y."/>
            <person name="Cheng L."/>
            <person name="Yang K."/>
            <person name="Chao B."/>
            <person name="Wang X."/>
            <person name="Li Y."/>
            <person name="Pan X."/>
            <person name="You X."/>
            <person name="Zhang Y."/>
            <person name="Yang J."/>
            <person name="Li J."/>
            <person name="Zhang X."/>
            <person name="Liu S."/>
            <person name="Sun C."/>
            <person name="Yang J."/>
            <person name="Shi Q."/>
        </authorList>
    </citation>
    <scope>NUCLEOTIDE SEQUENCE [LARGE SCALE GENOMIC DNA]</scope>
    <source>
        <strain evidence="9">JWS20170419001</strain>
        <tissue evidence="9">Muscle</tissue>
    </source>
</reference>
<dbReference type="Gene3D" id="1.20.1300.20">
    <property type="entry name" value="Peptidase C65 Otubain, subdomain 2"/>
    <property type="match status" value="1"/>
</dbReference>
<gene>
    <name evidence="9" type="ORF">Baya_6107</name>
</gene>
<comment type="similarity">
    <text evidence="2">Belongs to the peptidase C65 family.</text>
</comment>
<dbReference type="PANTHER" id="PTHR12931:SF15">
    <property type="entry name" value="UBIQUITIN THIOESTERASE OTUBAIN-LIKE"/>
    <property type="match status" value="1"/>
</dbReference>
<name>A0A556U510_BAGYA</name>
<comment type="catalytic activity">
    <reaction evidence="1">
        <text>Thiol-dependent hydrolysis of ester, thioester, amide, peptide and isopeptide bonds formed by the C-terminal Gly of ubiquitin (a 76-residue protein attached to proteins as an intracellular targeting signal).</text>
        <dbReference type="EC" id="3.4.19.12"/>
    </reaction>
</comment>
<dbReference type="InterPro" id="IPR042467">
    <property type="entry name" value="Peptidase_C65_otubain_sub2"/>
</dbReference>
<keyword evidence="4" id="KW-0645">Protease</keyword>
<dbReference type="GO" id="GO:0071108">
    <property type="term" value="P:protein K48-linked deubiquitination"/>
    <property type="evidence" value="ECO:0007669"/>
    <property type="project" value="TreeGrafter"/>
</dbReference>